<gene>
    <name evidence="3" type="ORF">GJV76_12255</name>
</gene>
<dbReference type="PROSITE" id="PS51257">
    <property type="entry name" value="PROKAR_LIPOPROTEIN"/>
    <property type="match status" value="1"/>
</dbReference>
<organism evidence="3 4">
    <name type="scientific">Myroides albus</name>
    <dbReference type="NCBI Taxonomy" id="2562892"/>
    <lineage>
        <taxon>Bacteria</taxon>
        <taxon>Pseudomonadati</taxon>
        <taxon>Bacteroidota</taxon>
        <taxon>Flavobacteriia</taxon>
        <taxon>Flavobacteriales</taxon>
        <taxon>Flavobacteriaceae</taxon>
        <taxon>Myroides</taxon>
    </lineage>
</organism>
<dbReference type="EMBL" id="WMJX01000033">
    <property type="protein sequence ID" value="MTG98893.1"/>
    <property type="molecule type" value="Genomic_DNA"/>
</dbReference>
<evidence type="ECO:0000313" key="3">
    <source>
        <dbReference type="EMBL" id="MTG98893.1"/>
    </source>
</evidence>
<keyword evidence="4" id="KW-1185">Reference proteome</keyword>
<sequence>MKNFKKYLLVSVASLALVSCSSDDSSPAANNVILEFNNTFKDKTIVLGDATSASASVNTSAEGQVHQFSELKYVISNIRLIKNDGREIPYNVNDLDHGATVIDQAKESTLSYVLNNIPAGEYKQIKFGLGVRSDLNTLNQVKFPVFYANAGANDTEMMWEWGTGYRFTKIEGFYEADKKQMSIHSGSTVENGEDGKETQGVDAYRDITLDLPNNAVVGSSSPRIVIKADFDQLLSGKSNTIKLSTGTGMNDNATPNIHTALQMVKFVDNLGGNGTSDVSGMFSILSVK</sequence>
<protein>
    <recommendedName>
        <fullName evidence="2">Copper-binding protein MbnP-like domain-containing protein</fullName>
    </recommendedName>
</protein>
<proteinExistence type="predicted"/>
<dbReference type="RefSeq" id="WP_155092903.1">
    <property type="nucleotide sequence ID" value="NZ_WMJX01000033.1"/>
</dbReference>
<dbReference type="OrthoDB" id="1422031at2"/>
<evidence type="ECO:0000256" key="1">
    <source>
        <dbReference type="SAM" id="SignalP"/>
    </source>
</evidence>
<feature type="domain" description="Copper-binding protein MbnP-like" evidence="2">
    <location>
        <begin position="30"/>
        <end position="244"/>
    </location>
</feature>
<dbReference type="Proteomes" id="UP000438760">
    <property type="component" value="Unassembled WGS sequence"/>
</dbReference>
<accession>A0A6I3LKP3</accession>
<evidence type="ECO:0000259" key="2">
    <source>
        <dbReference type="Pfam" id="PF20243"/>
    </source>
</evidence>
<evidence type="ECO:0000313" key="4">
    <source>
        <dbReference type="Proteomes" id="UP000438760"/>
    </source>
</evidence>
<feature type="signal peptide" evidence="1">
    <location>
        <begin position="1"/>
        <end position="21"/>
    </location>
</feature>
<dbReference type="Pfam" id="PF20243">
    <property type="entry name" value="MbnP"/>
    <property type="match status" value="1"/>
</dbReference>
<keyword evidence="1" id="KW-0732">Signal</keyword>
<dbReference type="InterPro" id="IPR046863">
    <property type="entry name" value="MbnP-like_dom"/>
</dbReference>
<reference evidence="3 4" key="1">
    <citation type="submission" date="2019-11" db="EMBL/GenBank/DDBJ databases">
        <title>Genome of Strain BIT-d1.</title>
        <authorList>
            <person name="Yang Y."/>
        </authorList>
    </citation>
    <scope>NUCLEOTIDE SEQUENCE [LARGE SCALE GENOMIC DNA]</scope>
    <source>
        <strain evidence="3 4">BIT-d1</strain>
    </source>
</reference>
<dbReference type="AlphaFoldDB" id="A0A6I3LKP3"/>
<name>A0A6I3LKP3_9FLAO</name>
<feature type="chain" id="PRO_5026320170" description="Copper-binding protein MbnP-like domain-containing protein" evidence="1">
    <location>
        <begin position="22"/>
        <end position="288"/>
    </location>
</feature>
<comment type="caution">
    <text evidence="3">The sequence shown here is derived from an EMBL/GenBank/DDBJ whole genome shotgun (WGS) entry which is preliminary data.</text>
</comment>